<dbReference type="EMBL" id="GISG01256577">
    <property type="protein sequence ID" value="MBA4672829.1"/>
    <property type="molecule type" value="Transcribed_RNA"/>
</dbReference>
<dbReference type="AlphaFoldDB" id="A0A7C9F542"/>
<feature type="signal peptide" evidence="4">
    <location>
        <begin position="1"/>
        <end position="21"/>
    </location>
</feature>
<dbReference type="InterPro" id="IPR036514">
    <property type="entry name" value="SGNH_hydro_sf"/>
</dbReference>
<name>A0A7C9F542_OPUST</name>
<dbReference type="InterPro" id="IPR051058">
    <property type="entry name" value="GDSL_Est/Lipase"/>
</dbReference>
<protein>
    <submittedName>
        <fullName evidence="5">Triacylglycerol lipase</fullName>
        <ecNumber evidence="5">3.1.1.3</ecNumber>
    </submittedName>
</protein>
<dbReference type="CDD" id="cd01837">
    <property type="entry name" value="SGNH_plant_lipase_like"/>
    <property type="match status" value="1"/>
</dbReference>
<evidence type="ECO:0000256" key="3">
    <source>
        <dbReference type="ARBA" id="ARBA00022963"/>
    </source>
</evidence>
<evidence type="ECO:0000313" key="5">
    <source>
        <dbReference type="EMBL" id="MBA4672829.1"/>
    </source>
</evidence>
<dbReference type="InterPro" id="IPR035669">
    <property type="entry name" value="SGNH_plant_lipase-like"/>
</dbReference>
<evidence type="ECO:0000256" key="1">
    <source>
        <dbReference type="ARBA" id="ARBA00008668"/>
    </source>
</evidence>
<proteinExistence type="inferred from homology"/>
<sequence length="368" mass="40052">MANLAVVLLIMVSLMNSLSKGDDSNQLGASYVFGDSLVDAGNNNYLQTLSKADVPPNGIDFKPSGGNPTGRFTNGRTIADIVGEALGVPTYASPYLAPNTTGRVILSGVNYASGGGGILNDTGRLFVNRLGMDIQVDYFNITRKQIDDLLGPSQAKDHIMKKSLFSVVIGSNDFLNNYFVPLISAGTRIADSPDAFVDTMIDHIKFQLTRLYQLDARKFVVSNVGPIGCIPYQKSINQLKENECVDMPNRLARQYNAKLKDLLTQLGNDLPGATFVYANVYDLVMELIANYKKYGFNTASTACCGNGGRYAGIIPCTPASSLCKDRDKHVFWDAYHPSEAANVLFAKQLMDGGTRYVSPINLRQLQNL</sequence>
<dbReference type="PANTHER" id="PTHR45648:SF1">
    <property type="entry name" value="GDSL ESTERASE_LIPASE"/>
    <property type="match status" value="1"/>
</dbReference>
<comment type="similarity">
    <text evidence="1">Belongs to the 'GDSL' lipolytic enzyme family.</text>
</comment>
<dbReference type="Gene3D" id="3.40.50.1110">
    <property type="entry name" value="SGNH hydrolase"/>
    <property type="match status" value="1"/>
</dbReference>
<evidence type="ECO:0000256" key="4">
    <source>
        <dbReference type="SAM" id="SignalP"/>
    </source>
</evidence>
<dbReference type="InterPro" id="IPR001087">
    <property type="entry name" value="GDSL"/>
</dbReference>
<accession>A0A7C9F542</accession>
<dbReference type="Pfam" id="PF00657">
    <property type="entry name" value="Lipase_GDSL"/>
    <property type="match status" value="1"/>
</dbReference>
<dbReference type="GO" id="GO:0004806">
    <property type="term" value="F:triacylglycerol lipase activity"/>
    <property type="evidence" value="ECO:0007669"/>
    <property type="project" value="UniProtKB-EC"/>
</dbReference>
<dbReference type="EC" id="3.1.1.3" evidence="5"/>
<reference evidence="5" key="1">
    <citation type="journal article" date="2013" name="J. Plant Res.">
        <title>Effect of fungi and light on seed germination of three Opuntia species from semiarid lands of central Mexico.</title>
        <authorList>
            <person name="Delgado-Sanchez P."/>
            <person name="Jimenez-Bremont J.F."/>
            <person name="Guerrero-Gonzalez Mde L."/>
            <person name="Flores J."/>
        </authorList>
    </citation>
    <scope>NUCLEOTIDE SEQUENCE</scope>
    <source>
        <tissue evidence="5">Cladode</tissue>
    </source>
</reference>
<keyword evidence="3" id="KW-0443">Lipid metabolism</keyword>
<dbReference type="PANTHER" id="PTHR45648">
    <property type="entry name" value="GDSL LIPASE/ACYLHYDROLASE FAMILY PROTEIN (AFU_ORTHOLOGUE AFUA_4G14700)"/>
    <property type="match status" value="1"/>
</dbReference>
<dbReference type="GO" id="GO:0016042">
    <property type="term" value="P:lipid catabolic process"/>
    <property type="evidence" value="ECO:0007669"/>
    <property type="project" value="UniProtKB-KW"/>
</dbReference>
<keyword evidence="3" id="KW-0442">Lipid degradation</keyword>
<feature type="chain" id="PRO_5028469404" evidence="4">
    <location>
        <begin position="22"/>
        <end position="368"/>
    </location>
</feature>
<reference evidence="5" key="2">
    <citation type="submission" date="2020-07" db="EMBL/GenBank/DDBJ databases">
        <authorList>
            <person name="Vera ALvarez R."/>
            <person name="Arias-Moreno D.M."/>
            <person name="Jimenez-Jacinto V."/>
            <person name="Jimenez-Bremont J.F."/>
            <person name="Swaminathan K."/>
            <person name="Moose S.P."/>
            <person name="Guerrero-Gonzalez M.L."/>
            <person name="Marino-Ramirez L."/>
            <person name="Landsman D."/>
            <person name="Rodriguez-Kessler M."/>
            <person name="Delgado-Sanchez P."/>
        </authorList>
    </citation>
    <scope>NUCLEOTIDE SEQUENCE</scope>
    <source>
        <tissue evidence="5">Cladode</tissue>
    </source>
</reference>
<keyword evidence="2 5" id="KW-0378">Hydrolase</keyword>
<dbReference type="SUPFAM" id="SSF52266">
    <property type="entry name" value="SGNH hydrolase"/>
    <property type="match status" value="1"/>
</dbReference>
<organism evidence="5">
    <name type="scientific">Opuntia streptacantha</name>
    <name type="common">Prickly pear cactus</name>
    <name type="synonym">Opuntia cardona</name>
    <dbReference type="NCBI Taxonomy" id="393608"/>
    <lineage>
        <taxon>Eukaryota</taxon>
        <taxon>Viridiplantae</taxon>
        <taxon>Streptophyta</taxon>
        <taxon>Embryophyta</taxon>
        <taxon>Tracheophyta</taxon>
        <taxon>Spermatophyta</taxon>
        <taxon>Magnoliopsida</taxon>
        <taxon>eudicotyledons</taxon>
        <taxon>Gunneridae</taxon>
        <taxon>Pentapetalae</taxon>
        <taxon>Caryophyllales</taxon>
        <taxon>Cactineae</taxon>
        <taxon>Cactaceae</taxon>
        <taxon>Opuntioideae</taxon>
        <taxon>Opuntia</taxon>
    </lineage>
</organism>
<keyword evidence="4" id="KW-0732">Signal</keyword>
<evidence type="ECO:0000256" key="2">
    <source>
        <dbReference type="ARBA" id="ARBA00022801"/>
    </source>
</evidence>